<dbReference type="RefSeq" id="WP_135013813.1">
    <property type="nucleotide sequence ID" value="NZ_JADGLK010000054.1"/>
</dbReference>
<dbReference type="EMBL" id="SPQC01000054">
    <property type="protein sequence ID" value="TFU20555.1"/>
    <property type="molecule type" value="Genomic_DNA"/>
</dbReference>
<dbReference type="Proteomes" id="UP000297951">
    <property type="component" value="Unassembled WGS sequence"/>
</dbReference>
<dbReference type="OrthoDB" id="178899at2"/>
<organism evidence="1 2">
    <name type="scientific">Rothia nasimurium</name>
    <dbReference type="NCBI Taxonomy" id="85336"/>
    <lineage>
        <taxon>Bacteria</taxon>
        <taxon>Bacillati</taxon>
        <taxon>Actinomycetota</taxon>
        <taxon>Actinomycetes</taxon>
        <taxon>Micrococcales</taxon>
        <taxon>Micrococcaceae</taxon>
        <taxon>Rothia</taxon>
    </lineage>
</organism>
<evidence type="ECO:0000313" key="2">
    <source>
        <dbReference type="Proteomes" id="UP000297951"/>
    </source>
</evidence>
<reference evidence="1 2" key="1">
    <citation type="submission" date="2019-03" db="EMBL/GenBank/DDBJ databases">
        <title>Diversity of the mouse oral microbiome.</title>
        <authorList>
            <person name="Joseph S."/>
            <person name="Aduse-Opoku J."/>
            <person name="Curtis M."/>
            <person name="Wade W."/>
            <person name="Hashim A."/>
        </authorList>
    </citation>
    <scope>NUCLEOTIDE SEQUENCE [LARGE SCALE GENOMIC DNA]</scope>
    <source>
        <strain evidence="2">irhom_31</strain>
    </source>
</reference>
<name>A0A4Y9F353_9MICC</name>
<dbReference type="AlphaFoldDB" id="A0A4Y9F353"/>
<proteinExistence type="predicted"/>
<dbReference type="Gene3D" id="3.50.50.60">
    <property type="entry name" value="FAD/NAD(P)-binding domain"/>
    <property type="match status" value="1"/>
</dbReference>
<evidence type="ECO:0000313" key="1">
    <source>
        <dbReference type="EMBL" id="TFU20555.1"/>
    </source>
</evidence>
<gene>
    <name evidence="1" type="ORF">E4U03_11205</name>
</gene>
<sequence length="108" mass="11901">MAVATTFWYTRREPVFRDTEFNTEYGRDVVARVTADAEAGIPTGVKPALAHLDPLSLRNELGAIQMNGTQVASQPRLHLIDYGPSQSTVGANRAGRIAVRKLHQLLTR</sequence>
<protein>
    <submittedName>
        <fullName evidence="1">Uncharacterized protein</fullName>
    </submittedName>
</protein>
<accession>A0A4Y9F353</accession>
<comment type="caution">
    <text evidence="1">The sequence shown here is derived from an EMBL/GenBank/DDBJ whole genome shotgun (WGS) entry which is preliminary data.</text>
</comment>
<dbReference type="InterPro" id="IPR036188">
    <property type="entry name" value="FAD/NAD-bd_sf"/>
</dbReference>